<gene>
    <name evidence="8" type="ORF">D0867_08112</name>
</gene>
<dbReference type="SMART" id="SM01374">
    <property type="entry name" value="Ribosomal_L14"/>
    <property type="match status" value="1"/>
</dbReference>
<dbReference type="AlphaFoldDB" id="A0A3M6Z7U9"/>
<comment type="similarity">
    <text evidence="1 6">Belongs to the universal ribosomal protein uL14 family.</text>
</comment>
<feature type="region of interest" description="Disordered" evidence="7">
    <location>
        <begin position="42"/>
        <end position="79"/>
    </location>
</feature>
<evidence type="ECO:0000256" key="5">
    <source>
        <dbReference type="ARBA" id="ARBA00040118"/>
    </source>
</evidence>
<comment type="function">
    <text evidence="4">Component of the mitochondrial ribosome (mitoribosome), a dedicated translation machinery responsible for the synthesis of mitochondrial genome-encoded proteins, including at least some of the essential transmembrane subunits of the mitochondrial respiratory chain. The mitoribosomes are attached to the mitochondrial inner membrane and translation products are cotranslationally integrated into the membrane.</text>
</comment>
<dbReference type="OrthoDB" id="274765at2759"/>
<dbReference type="PROSITE" id="PS00049">
    <property type="entry name" value="RIBOSOMAL_L14"/>
    <property type="match status" value="1"/>
</dbReference>
<dbReference type="VEuPathDB" id="FungiDB:BTJ68_00617"/>
<keyword evidence="3 6" id="KW-0687">Ribonucleoprotein</keyword>
<dbReference type="GO" id="GO:0005762">
    <property type="term" value="C:mitochondrial large ribosomal subunit"/>
    <property type="evidence" value="ECO:0007669"/>
    <property type="project" value="TreeGrafter"/>
</dbReference>
<proteinExistence type="inferred from homology"/>
<reference evidence="8 9" key="1">
    <citation type="journal article" date="2018" name="BMC Genomics">
        <title>Genomic evidence for intraspecific hybridization in a clonal and extremely halotolerant yeast.</title>
        <authorList>
            <person name="Gostincar C."/>
            <person name="Stajich J.E."/>
            <person name="Zupancic J."/>
            <person name="Zalar P."/>
            <person name="Gunde-Cimerman N."/>
        </authorList>
    </citation>
    <scope>NUCLEOTIDE SEQUENCE [LARGE SCALE GENOMIC DNA]</scope>
    <source>
        <strain evidence="8 9">EXF-6669</strain>
    </source>
</reference>
<dbReference type="GO" id="GO:0003735">
    <property type="term" value="F:structural constituent of ribosome"/>
    <property type="evidence" value="ECO:0007669"/>
    <property type="project" value="InterPro"/>
</dbReference>
<evidence type="ECO:0000256" key="6">
    <source>
        <dbReference type="RuleBase" id="RU003949"/>
    </source>
</evidence>
<evidence type="ECO:0000313" key="8">
    <source>
        <dbReference type="EMBL" id="RMY11343.1"/>
    </source>
</evidence>
<evidence type="ECO:0000256" key="4">
    <source>
        <dbReference type="ARBA" id="ARBA00037226"/>
    </source>
</evidence>
<keyword evidence="2 6" id="KW-0689">Ribosomal protein</keyword>
<dbReference type="Pfam" id="PF00238">
    <property type="entry name" value="Ribosomal_L14"/>
    <property type="match status" value="2"/>
</dbReference>
<dbReference type="FunFam" id="2.40.150.20:FF:000005">
    <property type="entry name" value="50S ribosomal protein L14"/>
    <property type="match status" value="1"/>
</dbReference>
<dbReference type="Gene3D" id="2.40.150.20">
    <property type="entry name" value="Ribosomal protein L14"/>
    <property type="match status" value="2"/>
</dbReference>
<evidence type="ECO:0000256" key="7">
    <source>
        <dbReference type="SAM" id="MobiDB-lite"/>
    </source>
</evidence>
<sequence>MIQLKSMLNVIDNSGAAVAECAKVLKMNRAAKVGMQSSHIQPLSSLDPTIQATYPPLPTHPSLRPRKNPPPDSKLTHPPGDRIIVVVQKQRNFGPESGPGGSVSVSAANKVRRGDIRHAVVVRTAKQHQRPDGSVVKFDDNACVLINKGGEPIGTRLNGVVGKELRGKQWSKILSLAPMHL</sequence>
<dbReference type="InterPro" id="IPR019972">
    <property type="entry name" value="Ribosomal_uL14_CS"/>
</dbReference>
<evidence type="ECO:0000313" key="9">
    <source>
        <dbReference type="Proteomes" id="UP000271337"/>
    </source>
</evidence>
<name>A0A3M6Z7U9_HORWE</name>
<dbReference type="CDD" id="cd00337">
    <property type="entry name" value="Ribosomal_uL14"/>
    <property type="match status" value="1"/>
</dbReference>
<organism evidence="8 9">
    <name type="scientific">Hortaea werneckii</name>
    <name type="common">Black yeast</name>
    <name type="synonym">Cladosporium werneckii</name>
    <dbReference type="NCBI Taxonomy" id="91943"/>
    <lineage>
        <taxon>Eukaryota</taxon>
        <taxon>Fungi</taxon>
        <taxon>Dikarya</taxon>
        <taxon>Ascomycota</taxon>
        <taxon>Pezizomycotina</taxon>
        <taxon>Dothideomycetes</taxon>
        <taxon>Dothideomycetidae</taxon>
        <taxon>Mycosphaerellales</taxon>
        <taxon>Teratosphaeriaceae</taxon>
        <taxon>Hortaea</taxon>
    </lineage>
</organism>
<dbReference type="PANTHER" id="PTHR11761">
    <property type="entry name" value="50S/60S RIBOSOMAL PROTEIN L14/L23"/>
    <property type="match status" value="1"/>
</dbReference>
<dbReference type="GO" id="GO:0006412">
    <property type="term" value="P:translation"/>
    <property type="evidence" value="ECO:0007669"/>
    <property type="project" value="InterPro"/>
</dbReference>
<evidence type="ECO:0000256" key="1">
    <source>
        <dbReference type="ARBA" id="ARBA00010745"/>
    </source>
</evidence>
<dbReference type="Proteomes" id="UP000271337">
    <property type="component" value="Unassembled WGS sequence"/>
</dbReference>
<accession>A0A3M6Z7U9</accession>
<dbReference type="SUPFAM" id="SSF50193">
    <property type="entry name" value="Ribosomal protein L14"/>
    <property type="match status" value="2"/>
</dbReference>
<dbReference type="HAMAP" id="MF_01367">
    <property type="entry name" value="Ribosomal_uL14"/>
    <property type="match status" value="1"/>
</dbReference>
<comment type="caution">
    <text evidence="8">The sequence shown here is derived from an EMBL/GenBank/DDBJ whole genome shotgun (WGS) entry which is preliminary data.</text>
</comment>
<dbReference type="GO" id="GO:0070180">
    <property type="term" value="F:large ribosomal subunit rRNA binding"/>
    <property type="evidence" value="ECO:0007669"/>
    <property type="project" value="TreeGrafter"/>
</dbReference>
<dbReference type="InterPro" id="IPR036853">
    <property type="entry name" value="Ribosomal_uL14_sf"/>
</dbReference>
<protein>
    <recommendedName>
        <fullName evidence="5">Large ribosomal subunit protein uL14m</fullName>
    </recommendedName>
</protein>
<dbReference type="PANTHER" id="PTHR11761:SF3">
    <property type="entry name" value="LARGE RIBOSOMAL SUBUNIT PROTEIN UL14M"/>
    <property type="match status" value="1"/>
</dbReference>
<feature type="compositionally biased region" description="Polar residues" evidence="7">
    <location>
        <begin position="42"/>
        <end position="52"/>
    </location>
</feature>
<evidence type="ECO:0000256" key="3">
    <source>
        <dbReference type="ARBA" id="ARBA00023274"/>
    </source>
</evidence>
<dbReference type="EMBL" id="QWIL01000888">
    <property type="protein sequence ID" value="RMY11343.1"/>
    <property type="molecule type" value="Genomic_DNA"/>
</dbReference>
<dbReference type="InterPro" id="IPR000218">
    <property type="entry name" value="Ribosomal_uL14"/>
</dbReference>
<evidence type="ECO:0000256" key="2">
    <source>
        <dbReference type="ARBA" id="ARBA00022980"/>
    </source>
</evidence>